<reference evidence="4 5" key="1">
    <citation type="submission" date="2020-01" db="EMBL/GenBank/DDBJ databases">
        <authorList>
            <person name="Chen J."/>
            <person name="Zhu S."/>
            <person name="Yang J."/>
        </authorList>
    </citation>
    <scope>NUCLEOTIDE SEQUENCE [LARGE SCALE GENOMIC DNA]</scope>
    <source>
        <strain evidence="4 5">345S023</strain>
    </source>
</reference>
<sequence>MKKTLLRVTLLSLFFPILQVGAQEQTQAPEVVDLAVEDKQAEQPASTNEETVQASKEVPEDAYAYVEERAREYISEKRRKFASQNRQVFMHSGSALIRLKPTEAGWADARVLAYTEAQQKAREKLLKQLYTSVASETIRKSFKTNKLPTFTEEEIQNQNMFEALLDKIVVLADATIDSQLEELGVDPSEYSAASPRKRKVMMQKAITQTVSTRSKGDITGSQIMKSFEKTDANGNTAVTVVIATSNKKKNFLASLRKSKGNIEPNPAKAKMSVEDYLAKYRANFMYQIGTKLHWDEQGYPVILSFGMSGNDCNITDYEECVDNREFSYLDAELNAWAHIAEAYNLTGSVEASSSTTSDKSRTATATLTEDNTTETQEETVAKVIKETSQTSRMTSNVKGLTGVQEATRWSAKHPVTNREVNGVVLVWHPLAEQATRSFKANRDIKKKGPAGRVSFDAKSGESIEEDDDDF</sequence>
<feature type="signal peptide" evidence="2">
    <location>
        <begin position="1"/>
        <end position="22"/>
    </location>
</feature>
<evidence type="ECO:0000256" key="2">
    <source>
        <dbReference type="SAM" id="SignalP"/>
    </source>
</evidence>
<gene>
    <name evidence="4" type="ORF">GTH32_13595</name>
</gene>
<name>A0A7X5LMP5_9ALTE</name>
<organism evidence="4 5">
    <name type="scientific">Alteromonas profundi</name>
    <dbReference type="NCBI Taxonomy" id="2696062"/>
    <lineage>
        <taxon>Bacteria</taxon>
        <taxon>Pseudomonadati</taxon>
        <taxon>Pseudomonadota</taxon>
        <taxon>Gammaproteobacteria</taxon>
        <taxon>Alteromonadales</taxon>
        <taxon>Alteromonadaceae</taxon>
        <taxon>Alteromonas/Salinimonas group</taxon>
        <taxon>Alteromonas</taxon>
    </lineage>
</organism>
<dbReference type="InterPro" id="IPR049286">
    <property type="entry name" value="DUF6844"/>
</dbReference>
<evidence type="ECO:0000256" key="1">
    <source>
        <dbReference type="SAM" id="MobiDB-lite"/>
    </source>
</evidence>
<feature type="region of interest" description="Disordered" evidence="1">
    <location>
        <begin position="350"/>
        <end position="378"/>
    </location>
</feature>
<evidence type="ECO:0000313" key="4">
    <source>
        <dbReference type="EMBL" id="NDV92210.1"/>
    </source>
</evidence>
<feature type="chain" id="PRO_5030687331" description="DUF6844 domain-containing protein" evidence="2">
    <location>
        <begin position="23"/>
        <end position="470"/>
    </location>
</feature>
<protein>
    <recommendedName>
        <fullName evidence="3">DUF6844 domain-containing protein</fullName>
    </recommendedName>
</protein>
<dbReference type="Pfam" id="PF20891">
    <property type="entry name" value="DUF6844"/>
    <property type="match status" value="1"/>
</dbReference>
<dbReference type="AlphaFoldDB" id="A0A7X5LMP5"/>
<dbReference type="EMBL" id="JAAAWN010000019">
    <property type="protein sequence ID" value="NDV92210.1"/>
    <property type="molecule type" value="Genomic_DNA"/>
</dbReference>
<keyword evidence="2" id="KW-0732">Signal</keyword>
<dbReference type="Proteomes" id="UP000470213">
    <property type="component" value="Unassembled WGS sequence"/>
</dbReference>
<feature type="region of interest" description="Disordered" evidence="1">
    <location>
        <begin position="38"/>
        <end position="58"/>
    </location>
</feature>
<feature type="compositionally biased region" description="Polar residues" evidence="1">
    <location>
        <begin position="43"/>
        <end position="54"/>
    </location>
</feature>
<feature type="domain" description="DUF6844" evidence="3">
    <location>
        <begin position="162"/>
        <end position="256"/>
    </location>
</feature>
<keyword evidence="5" id="KW-1185">Reference proteome</keyword>
<feature type="region of interest" description="Disordered" evidence="1">
    <location>
        <begin position="441"/>
        <end position="470"/>
    </location>
</feature>
<proteinExistence type="predicted"/>
<evidence type="ECO:0000259" key="3">
    <source>
        <dbReference type="Pfam" id="PF20891"/>
    </source>
</evidence>
<dbReference type="RefSeq" id="WP_163086635.1">
    <property type="nucleotide sequence ID" value="NZ_JAAAWN010000019.1"/>
</dbReference>
<comment type="caution">
    <text evidence="4">The sequence shown here is derived from an EMBL/GenBank/DDBJ whole genome shotgun (WGS) entry which is preliminary data.</text>
</comment>
<accession>A0A7X5LMP5</accession>
<evidence type="ECO:0000313" key="5">
    <source>
        <dbReference type="Proteomes" id="UP000470213"/>
    </source>
</evidence>